<evidence type="ECO:0000256" key="4">
    <source>
        <dbReference type="ARBA" id="ARBA00022989"/>
    </source>
</evidence>
<dbReference type="OrthoDB" id="5959154at2759"/>
<dbReference type="GO" id="GO:0004957">
    <property type="term" value="F:prostaglandin E receptor activity"/>
    <property type="evidence" value="ECO:0007669"/>
    <property type="project" value="Ensembl"/>
</dbReference>
<feature type="transmembrane region" description="Helical" evidence="12">
    <location>
        <begin position="101"/>
        <end position="122"/>
    </location>
</feature>
<dbReference type="InterPro" id="IPR008365">
    <property type="entry name" value="Prostanoid_rcpt"/>
</dbReference>
<dbReference type="GO" id="GO:0006954">
    <property type="term" value="P:inflammatory response"/>
    <property type="evidence" value="ECO:0007669"/>
    <property type="project" value="TreeGrafter"/>
</dbReference>
<evidence type="ECO:0000256" key="1">
    <source>
        <dbReference type="ARBA" id="ARBA00004651"/>
    </source>
</evidence>
<dbReference type="PANTHER" id="PTHR11866:SF8">
    <property type="entry name" value="PROSTAGLANDIN E2 RECEPTOR EP2 SUBTYPE"/>
    <property type="match status" value="1"/>
</dbReference>
<dbReference type="SUPFAM" id="SSF81321">
    <property type="entry name" value="Family A G protein-coupled receptor-like"/>
    <property type="match status" value="1"/>
</dbReference>
<proteinExistence type="inferred from homology"/>
<dbReference type="PROSITE" id="PS00237">
    <property type="entry name" value="G_PROTEIN_RECEP_F1_1"/>
    <property type="match status" value="1"/>
</dbReference>
<evidence type="ECO:0000256" key="6">
    <source>
        <dbReference type="ARBA" id="ARBA00023136"/>
    </source>
</evidence>
<dbReference type="AlphaFoldDB" id="A0A6P7LSN9"/>
<reference evidence="15" key="1">
    <citation type="submission" date="2025-08" db="UniProtKB">
        <authorList>
            <consortium name="RefSeq"/>
        </authorList>
    </citation>
    <scope>IDENTIFICATION</scope>
</reference>
<keyword evidence="7 10" id="KW-0675">Receptor</keyword>
<keyword evidence="2" id="KW-1003">Cell membrane</keyword>
<dbReference type="InterPro" id="IPR000370">
    <property type="entry name" value="Prostglndn_IP_rcpt"/>
</dbReference>
<evidence type="ECO:0000256" key="5">
    <source>
        <dbReference type="ARBA" id="ARBA00023040"/>
    </source>
</evidence>
<evidence type="ECO:0000313" key="15">
    <source>
        <dbReference type="RefSeq" id="XP_028997856.1"/>
    </source>
</evidence>
<evidence type="ECO:0000256" key="7">
    <source>
        <dbReference type="ARBA" id="ARBA00023170"/>
    </source>
</evidence>
<evidence type="ECO:0000256" key="2">
    <source>
        <dbReference type="ARBA" id="ARBA00022475"/>
    </source>
</evidence>
<dbReference type="PRINTS" id="PR00856">
    <property type="entry name" value="PRSTNOIDIPR"/>
</dbReference>
<feature type="region of interest" description="Disordered" evidence="11">
    <location>
        <begin position="320"/>
        <end position="371"/>
    </location>
</feature>
<keyword evidence="5 10" id="KW-0297">G-protein coupled receptor</keyword>
<organism evidence="14 15">
    <name type="scientific">Betta splendens</name>
    <name type="common">Siamese fighting fish</name>
    <dbReference type="NCBI Taxonomy" id="158456"/>
    <lineage>
        <taxon>Eukaryota</taxon>
        <taxon>Metazoa</taxon>
        <taxon>Chordata</taxon>
        <taxon>Craniata</taxon>
        <taxon>Vertebrata</taxon>
        <taxon>Euteleostomi</taxon>
        <taxon>Actinopterygii</taxon>
        <taxon>Neopterygii</taxon>
        <taxon>Teleostei</taxon>
        <taxon>Neoteleostei</taxon>
        <taxon>Acanthomorphata</taxon>
        <taxon>Anabantaria</taxon>
        <taxon>Anabantiformes</taxon>
        <taxon>Anabantoidei</taxon>
        <taxon>Osphronemidae</taxon>
        <taxon>Betta</taxon>
    </lineage>
</organism>
<sequence length="371" mass="41163">MSTANSTSEHSRCRGMVRVDSGQPLASALMFSASVLGNVSALVLLEVRRRGTGSSLYRVLAFSLVLTDLLGSVAVSPVALVAYARRRTLVGMGEGRELCSYFGFSLTLLSLSTLAILCVMALERYLSVGHPYFYERHLSERRGYVTVGVVFTGSLVFSLGPFVGLADYVQYCPGTWCFLEMSYTRGQDRLYIGFYASLILVMILTTVACNIRVIYLLVVMHKRGRFLRRAPSVRRRCVSMTEEMEHLLPLAIITVVFICCTCPLAIQVYLNMTGRREEQHSADLGALRLLSTHSIINPWVFIILRPSVLRIIWRKLHKQKSKRPPSSGGMSKETGNRPQWASPEAPLDQSQGSRSAPTVRELSAGGHCEVT</sequence>
<evidence type="ECO:0000256" key="9">
    <source>
        <dbReference type="ARBA" id="ARBA00023224"/>
    </source>
</evidence>
<dbReference type="Gene3D" id="1.20.1070.10">
    <property type="entry name" value="Rhodopsin 7-helix transmembrane proteins"/>
    <property type="match status" value="1"/>
</dbReference>
<feature type="transmembrane region" description="Helical" evidence="12">
    <location>
        <begin position="25"/>
        <end position="47"/>
    </location>
</feature>
<keyword evidence="14" id="KW-1185">Reference proteome</keyword>
<feature type="transmembrane region" description="Helical" evidence="12">
    <location>
        <begin position="247"/>
        <end position="270"/>
    </location>
</feature>
<dbReference type="GeneID" id="114850065"/>
<dbReference type="GO" id="GO:0005886">
    <property type="term" value="C:plasma membrane"/>
    <property type="evidence" value="ECO:0007669"/>
    <property type="project" value="UniProtKB-SubCell"/>
</dbReference>
<dbReference type="PANTHER" id="PTHR11866">
    <property type="entry name" value="G-PROTEIN COUPLED RECEPTOR FAMILY 1 MEMBER"/>
    <property type="match status" value="1"/>
</dbReference>
<dbReference type="KEGG" id="bspl:114850065"/>
<evidence type="ECO:0000313" key="14">
    <source>
        <dbReference type="Proteomes" id="UP000515150"/>
    </source>
</evidence>
<evidence type="ECO:0000256" key="11">
    <source>
        <dbReference type="SAM" id="MobiDB-lite"/>
    </source>
</evidence>
<keyword evidence="6 12" id="KW-0472">Membrane</keyword>
<feature type="transmembrane region" description="Helical" evidence="12">
    <location>
        <begin position="290"/>
        <end position="313"/>
    </location>
</feature>
<keyword evidence="8" id="KW-0325">Glycoprotein</keyword>
<evidence type="ECO:0000256" key="8">
    <source>
        <dbReference type="ARBA" id="ARBA00023180"/>
    </source>
</evidence>
<evidence type="ECO:0000256" key="3">
    <source>
        <dbReference type="ARBA" id="ARBA00022692"/>
    </source>
</evidence>
<dbReference type="PRINTS" id="PR00237">
    <property type="entry name" value="GPCRRHODOPSN"/>
</dbReference>
<dbReference type="InterPro" id="IPR000276">
    <property type="entry name" value="GPCR_Rhodpsn"/>
</dbReference>
<comment type="similarity">
    <text evidence="10">Belongs to the G-protein coupled receptor 1 family.</text>
</comment>
<dbReference type="PROSITE" id="PS50262">
    <property type="entry name" value="G_PROTEIN_RECEP_F1_2"/>
    <property type="match status" value="1"/>
</dbReference>
<feature type="transmembrane region" description="Helical" evidence="12">
    <location>
        <begin position="59"/>
        <end position="81"/>
    </location>
</feature>
<evidence type="ECO:0000259" key="13">
    <source>
        <dbReference type="PROSITE" id="PS50262"/>
    </source>
</evidence>
<dbReference type="GO" id="GO:0071380">
    <property type="term" value="P:cellular response to prostaglandin E stimulus"/>
    <property type="evidence" value="ECO:0007669"/>
    <property type="project" value="TreeGrafter"/>
</dbReference>
<accession>A0A6P7LSN9</accession>
<name>A0A6P7LSN9_BETSP</name>
<dbReference type="Proteomes" id="UP000515150">
    <property type="component" value="Chromosome 24"/>
</dbReference>
<gene>
    <name evidence="15" type="primary">LOC114850065</name>
</gene>
<dbReference type="InParanoid" id="A0A6P7LSN9"/>
<dbReference type="GO" id="GO:0007189">
    <property type="term" value="P:adenylate cyclase-activating G protein-coupled receptor signaling pathway"/>
    <property type="evidence" value="ECO:0007669"/>
    <property type="project" value="TreeGrafter"/>
</dbReference>
<keyword evidence="4 12" id="KW-1133">Transmembrane helix</keyword>
<evidence type="ECO:0000256" key="10">
    <source>
        <dbReference type="RuleBase" id="RU000688"/>
    </source>
</evidence>
<dbReference type="GO" id="GO:0007204">
    <property type="term" value="P:positive regulation of cytosolic calcium ion concentration"/>
    <property type="evidence" value="ECO:0007669"/>
    <property type="project" value="TreeGrafter"/>
</dbReference>
<keyword evidence="9 10" id="KW-0807">Transducer</keyword>
<dbReference type="PRINTS" id="PR01788">
    <property type="entry name" value="PROSTANOIDR"/>
</dbReference>
<dbReference type="InterPro" id="IPR017452">
    <property type="entry name" value="GPCR_Rhodpsn_7TM"/>
</dbReference>
<feature type="transmembrane region" description="Helical" evidence="12">
    <location>
        <begin position="192"/>
        <end position="219"/>
    </location>
</feature>
<feature type="transmembrane region" description="Helical" evidence="12">
    <location>
        <begin position="143"/>
        <end position="166"/>
    </location>
</feature>
<protein>
    <submittedName>
        <fullName evidence="15">Prostaglandin E2 receptor EP2 subtype-like</fullName>
    </submittedName>
</protein>
<evidence type="ECO:0000256" key="12">
    <source>
        <dbReference type="SAM" id="Phobius"/>
    </source>
</evidence>
<dbReference type="RefSeq" id="XP_028997856.1">
    <property type="nucleotide sequence ID" value="XM_029142023.3"/>
</dbReference>
<feature type="domain" description="G-protein coupled receptors family 1 profile" evidence="13">
    <location>
        <begin position="37"/>
        <end position="301"/>
    </location>
</feature>
<dbReference type="Pfam" id="PF00001">
    <property type="entry name" value="7tm_1"/>
    <property type="match status" value="1"/>
</dbReference>
<keyword evidence="3 10" id="KW-0812">Transmembrane</keyword>
<comment type="subcellular location">
    <subcellularLocation>
        <location evidence="1">Cell membrane</location>
        <topology evidence="1">Multi-pass membrane protein</topology>
    </subcellularLocation>
</comment>